<sequence length="592" mass="69140">MKAITSNTCSRKMLETPTFDHHDTIYKDSVNAIAPMSMFSNKQVLLKELSKDYILIPKTNIIHESNIINLSIQNKHPDENKDSDWRTKYNILDELKQTQKEIRPEVTKEEDKIFSEYNDRDFMKIEQKTNDFIFPEKDIDGSKSKENYEEIKTCSKFLPSKEIHANSKNKNFECVINNDPLKFTEKPTHIESLPNEINSYVMSNLNVTNQTRRSDGDSNVSEVTEPGMNKYQSNQKIYGSIYKENETNQEQLELSKVATKSEEQEFNTEILLDSKHNIITEIDSTIESNLQSLHLEPVAKEQPEETAVISNVDAQEINPQNESTESDIPDDVVTDLKDVTGESENDPNNYEQHIEDTITTRPEADIEHEQSQIEEYENEQRNLFYSESADENYIYNEETAHPENVNNEQYSYYEAVKDQPAYAAEIDEHLETNERYDPNYEQQYDNVYQENQYQQQIHEDYITQEDNLNYERQQYEVYEGQEDPNLNYNQPMQQNYENQNSEQSNVIANEEQQQIQDPIMSISNENEMNIPQSSTAYIPQSQVILTETLANVEQQLDVEDEYIEDKANEENDDKNLTLSPKDLHQPSDLIQT</sequence>
<dbReference type="Proteomes" id="UP000324832">
    <property type="component" value="Unassembled WGS sequence"/>
</dbReference>
<dbReference type="AlphaFoldDB" id="A0A5E4QTS3"/>
<feature type="compositionally biased region" description="Basic and acidic residues" evidence="1">
    <location>
        <begin position="564"/>
        <end position="585"/>
    </location>
</feature>
<dbReference type="EMBL" id="FZQP02005443">
    <property type="protein sequence ID" value="VVD01540.1"/>
    <property type="molecule type" value="Genomic_DNA"/>
</dbReference>
<keyword evidence="3" id="KW-1185">Reference proteome</keyword>
<evidence type="ECO:0000256" key="1">
    <source>
        <dbReference type="SAM" id="MobiDB-lite"/>
    </source>
</evidence>
<accession>A0A5E4QTS3</accession>
<evidence type="ECO:0000313" key="2">
    <source>
        <dbReference type="EMBL" id="VVD01540.1"/>
    </source>
</evidence>
<evidence type="ECO:0000313" key="3">
    <source>
        <dbReference type="Proteomes" id="UP000324832"/>
    </source>
</evidence>
<reference evidence="2 3" key="1">
    <citation type="submission" date="2017-07" db="EMBL/GenBank/DDBJ databases">
        <authorList>
            <person name="Talla V."/>
            <person name="Backstrom N."/>
        </authorList>
    </citation>
    <scope>NUCLEOTIDE SEQUENCE [LARGE SCALE GENOMIC DNA]</scope>
</reference>
<proteinExistence type="predicted"/>
<name>A0A5E4QTS3_9NEOP</name>
<feature type="region of interest" description="Disordered" evidence="1">
    <location>
        <begin position="563"/>
        <end position="592"/>
    </location>
</feature>
<gene>
    <name evidence="2" type="ORF">LSINAPIS_LOCUS11931</name>
</gene>
<feature type="non-terminal residue" evidence="2">
    <location>
        <position position="592"/>
    </location>
</feature>
<protein>
    <submittedName>
        <fullName evidence="2">Uncharacterized protein</fullName>
    </submittedName>
</protein>
<organism evidence="2 3">
    <name type="scientific">Leptidea sinapis</name>
    <dbReference type="NCBI Taxonomy" id="189913"/>
    <lineage>
        <taxon>Eukaryota</taxon>
        <taxon>Metazoa</taxon>
        <taxon>Ecdysozoa</taxon>
        <taxon>Arthropoda</taxon>
        <taxon>Hexapoda</taxon>
        <taxon>Insecta</taxon>
        <taxon>Pterygota</taxon>
        <taxon>Neoptera</taxon>
        <taxon>Endopterygota</taxon>
        <taxon>Lepidoptera</taxon>
        <taxon>Glossata</taxon>
        <taxon>Ditrysia</taxon>
        <taxon>Papilionoidea</taxon>
        <taxon>Pieridae</taxon>
        <taxon>Dismorphiinae</taxon>
        <taxon>Leptidea</taxon>
    </lineage>
</organism>